<evidence type="ECO:0000256" key="1">
    <source>
        <dbReference type="SAM" id="Phobius"/>
    </source>
</evidence>
<evidence type="ECO:0000313" key="2">
    <source>
        <dbReference type="EMBL" id="KAF3456547.1"/>
    </source>
</evidence>
<comment type="caution">
    <text evidence="2">The sequence shown here is derived from an EMBL/GenBank/DDBJ whole genome shotgun (WGS) entry which is preliminary data.</text>
</comment>
<dbReference type="AlphaFoldDB" id="A0A8K0MS28"/>
<reference evidence="2" key="1">
    <citation type="submission" date="2020-03" db="EMBL/GenBank/DDBJ databases">
        <title>A high-quality chromosome-level genome assembly of a woody plant with both climbing and erect habits, Rhamnella rubrinervis.</title>
        <authorList>
            <person name="Lu Z."/>
            <person name="Yang Y."/>
            <person name="Zhu X."/>
            <person name="Sun Y."/>
        </authorList>
    </citation>
    <scope>NUCLEOTIDE SEQUENCE</scope>
    <source>
        <strain evidence="2">BYM</strain>
        <tissue evidence="2">Leaf</tissue>
    </source>
</reference>
<protein>
    <submittedName>
        <fullName evidence="2">Uncharacterized protein</fullName>
    </submittedName>
</protein>
<dbReference type="Proteomes" id="UP000796880">
    <property type="component" value="Unassembled WGS sequence"/>
</dbReference>
<evidence type="ECO:0000313" key="3">
    <source>
        <dbReference type="Proteomes" id="UP000796880"/>
    </source>
</evidence>
<organism evidence="2 3">
    <name type="scientific">Rhamnella rubrinervis</name>
    <dbReference type="NCBI Taxonomy" id="2594499"/>
    <lineage>
        <taxon>Eukaryota</taxon>
        <taxon>Viridiplantae</taxon>
        <taxon>Streptophyta</taxon>
        <taxon>Embryophyta</taxon>
        <taxon>Tracheophyta</taxon>
        <taxon>Spermatophyta</taxon>
        <taxon>Magnoliopsida</taxon>
        <taxon>eudicotyledons</taxon>
        <taxon>Gunneridae</taxon>
        <taxon>Pentapetalae</taxon>
        <taxon>rosids</taxon>
        <taxon>fabids</taxon>
        <taxon>Rosales</taxon>
        <taxon>Rhamnaceae</taxon>
        <taxon>rhamnoid group</taxon>
        <taxon>Rhamneae</taxon>
        <taxon>Rhamnella</taxon>
    </lineage>
</organism>
<sequence>MTTTKHPSAIANDVVQRCARKLNTSVEELADGFEVVWKPELGDSNYWRRFVEYCCAKALSQELCPNMEEKIADGSFSRFTFDMMLAWEMPTSVDQESYKECEGKEKEDKKKMPLEAATEQDEISLFYSDIMPYFTHRKSTLFPAYDRFLKEIDKCRKHLQNHAKPTGVELADDEFILHVEGTATSHRVVRHIGAAELARLTLTNNALYFEASGVIRYEDALKIDLSRTLNRMSNQPPQVRGVPTFDKAMVYESPKLSEEIVLEFPEVTSSTRRDHWLALTREIMLMHRFLLKFKVGSSILAWDVHARTILCIMRLHAAREMLRISPPAPTKFLIFTLFEELPKGDYVLQELAENLKKMNIRHPYSASSVLRCMNTAEIPLSSEDVKEVGKESLKGQAVDDRSSLETAINQTREEEKEVAVAKASTEGLKEGGISDSVAVLVELLKPLKNDLLPLFWEVLMWERPASTLAVIIAAEIITYKEWVGKAIAAFIVWVITMMIAARKERINEKCNEIVVCTASDSTTVESIVSAQHGLQNLHEIVQMTNITLLKLWSIFISKAPKHAEMVMMGMSGVAVLVAVVPTKYIIMGLILYCFSATSKAGSHLGSSQGNRRLKEWWDSIPVVPVRVVDKLPENPT</sequence>
<keyword evidence="1" id="KW-0812">Transmembrane</keyword>
<dbReference type="PANTHER" id="PTHR31860">
    <property type="entry name" value="HEAT-INDUCIBLE TRANSCRIPTION REPRESSOR (DUF639)-RELATED"/>
    <property type="match status" value="1"/>
</dbReference>
<name>A0A8K0MS28_9ROSA</name>
<feature type="transmembrane region" description="Helical" evidence="1">
    <location>
        <begin position="566"/>
        <end position="592"/>
    </location>
</feature>
<gene>
    <name evidence="2" type="ORF">FNV43_RR01200</name>
</gene>
<dbReference type="InterPro" id="IPR006927">
    <property type="entry name" value="DUF639"/>
</dbReference>
<keyword evidence="1" id="KW-0472">Membrane</keyword>
<dbReference type="EMBL" id="VOIH02000001">
    <property type="protein sequence ID" value="KAF3456547.1"/>
    <property type="molecule type" value="Genomic_DNA"/>
</dbReference>
<dbReference type="Pfam" id="PF04842">
    <property type="entry name" value="DUF639"/>
    <property type="match status" value="1"/>
</dbReference>
<dbReference type="OrthoDB" id="1903413at2759"/>
<dbReference type="PANTHER" id="PTHR31860:SF5">
    <property type="entry name" value="ARGH (DUF639)"/>
    <property type="match status" value="1"/>
</dbReference>
<proteinExistence type="predicted"/>
<keyword evidence="1" id="KW-1133">Transmembrane helix</keyword>
<accession>A0A8K0MS28</accession>
<keyword evidence="3" id="KW-1185">Reference proteome</keyword>